<dbReference type="PANTHER" id="PTHR45916:SF1">
    <property type="entry name" value="STRUCTURAL MAINTENANCE OF CHROMOSOMES PROTEIN 5"/>
    <property type="match status" value="1"/>
</dbReference>
<evidence type="ECO:0000256" key="1">
    <source>
        <dbReference type="ARBA" id="ARBA00010171"/>
    </source>
</evidence>
<dbReference type="PANTHER" id="PTHR45916">
    <property type="entry name" value="STRUCTURAL MAINTENANCE OF CHROMOSOMES PROTEIN 5"/>
    <property type="match status" value="1"/>
</dbReference>
<feature type="non-terminal residue" evidence="4">
    <location>
        <position position="1"/>
    </location>
</feature>
<keyword evidence="5" id="KW-1185">Reference proteome</keyword>
<gene>
    <name evidence="4" type="ORF">POCULU_LOCUS9408</name>
</gene>
<name>A0A9N9DJ88_9GLOM</name>
<comment type="caution">
    <text evidence="4">The sequence shown here is derived from an EMBL/GenBank/DDBJ whole genome shotgun (WGS) entry which is preliminary data.</text>
</comment>
<organism evidence="4 5">
    <name type="scientific">Paraglomus occultum</name>
    <dbReference type="NCBI Taxonomy" id="144539"/>
    <lineage>
        <taxon>Eukaryota</taxon>
        <taxon>Fungi</taxon>
        <taxon>Fungi incertae sedis</taxon>
        <taxon>Mucoromycota</taxon>
        <taxon>Glomeromycotina</taxon>
        <taxon>Glomeromycetes</taxon>
        <taxon>Paraglomerales</taxon>
        <taxon>Paraglomeraceae</taxon>
        <taxon>Paraglomus</taxon>
    </lineage>
</organism>
<evidence type="ECO:0000256" key="2">
    <source>
        <dbReference type="ARBA" id="ARBA00018687"/>
    </source>
</evidence>
<protein>
    <recommendedName>
        <fullName evidence="2">Structural maintenance of chromosomes protein 5</fullName>
    </recommendedName>
</protein>
<dbReference type="SUPFAM" id="SSF52540">
    <property type="entry name" value="P-loop containing nucleoside triphosphate hydrolases"/>
    <property type="match status" value="1"/>
</dbReference>
<dbReference type="GO" id="GO:0003697">
    <property type="term" value="F:single-stranded DNA binding"/>
    <property type="evidence" value="ECO:0007669"/>
    <property type="project" value="TreeGrafter"/>
</dbReference>
<sequence length="186" mass="21519">MSGFSFDPVDLIDESSSIVRVTVTNFMEYESVEFRPEPNLCMILDLEDQEKTVLYTAIAVGLGGEHSLYYQTPISYYVRRGSNQAEIEIEVQAAPNNNNMIFKRTIYCNSEFSDWCINGEPATIEQVVLQLEPLYIQDGNLHQFLPQHRVRQYLNDIEEQVRMAVIMPVEDDSLDEALEYFESRSR</sequence>
<keyword evidence="3" id="KW-0175">Coiled coil</keyword>
<dbReference type="InterPro" id="IPR027417">
    <property type="entry name" value="P-loop_NTPase"/>
</dbReference>
<dbReference type="OrthoDB" id="10254973at2759"/>
<dbReference type="EMBL" id="CAJVPJ010003498">
    <property type="protein sequence ID" value="CAG8640778.1"/>
    <property type="molecule type" value="Genomic_DNA"/>
</dbReference>
<dbReference type="GO" id="GO:0005634">
    <property type="term" value="C:nucleus"/>
    <property type="evidence" value="ECO:0007669"/>
    <property type="project" value="TreeGrafter"/>
</dbReference>
<evidence type="ECO:0000256" key="3">
    <source>
        <dbReference type="ARBA" id="ARBA00023054"/>
    </source>
</evidence>
<dbReference type="GO" id="GO:0000724">
    <property type="term" value="P:double-strand break repair via homologous recombination"/>
    <property type="evidence" value="ECO:0007669"/>
    <property type="project" value="TreeGrafter"/>
</dbReference>
<dbReference type="AlphaFoldDB" id="A0A9N9DJ88"/>
<dbReference type="GO" id="GO:0030915">
    <property type="term" value="C:Smc5-Smc6 complex"/>
    <property type="evidence" value="ECO:0007669"/>
    <property type="project" value="TreeGrafter"/>
</dbReference>
<accession>A0A9N9DJ88</accession>
<proteinExistence type="inferred from homology"/>
<dbReference type="Proteomes" id="UP000789572">
    <property type="component" value="Unassembled WGS sequence"/>
</dbReference>
<evidence type="ECO:0000313" key="4">
    <source>
        <dbReference type="EMBL" id="CAG8640778.1"/>
    </source>
</evidence>
<comment type="similarity">
    <text evidence="1">Belongs to the SMC family. SMC5 subfamily.</text>
</comment>
<reference evidence="4" key="1">
    <citation type="submission" date="2021-06" db="EMBL/GenBank/DDBJ databases">
        <authorList>
            <person name="Kallberg Y."/>
            <person name="Tangrot J."/>
            <person name="Rosling A."/>
        </authorList>
    </citation>
    <scope>NUCLEOTIDE SEQUENCE</scope>
    <source>
        <strain evidence="4">IA702</strain>
    </source>
</reference>
<evidence type="ECO:0000313" key="5">
    <source>
        <dbReference type="Proteomes" id="UP000789572"/>
    </source>
</evidence>
<dbReference type="Gene3D" id="3.40.50.300">
    <property type="entry name" value="P-loop containing nucleotide triphosphate hydrolases"/>
    <property type="match status" value="1"/>
</dbReference>